<dbReference type="PATRIC" id="fig|476272.21.peg.457"/>
<dbReference type="AlphaFoldDB" id="C0CS85"/>
<dbReference type="HOGENOM" id="CLU_216726_0_0_9"/>
<name>C0CS85_BLAHS</name>
<keyword evidence="2" id="KW-1185">Reference proteome</keyword>
<comment type="caution">
    <text evidence="1">The sequence shown here is derived from an EMBL/GenBank/DDBJ whole genome shotgun (WGS) entry which is preliminary data.</text>
</comment>
<accession>C0CS85</accession>
<protein>
    <submittedName>
        <fullName evidence="1">Uncharacterized protein</fullName>
    </submittedName>
</protein>
<dbReference type="Proteomes" id="UP000003100">
    <property type="component" value="Unassembled WGS sequence"/>
</dbReference>
<sequence length="47" mass="5199">MRNFTAKRCCGGAQSGTRPSKIEGLRELKWACPLCSLQQKGHCYANV</sequence>
<organism evidence="1 2">
    <name type="scientific">Blautia hydrogenotrophica (strain DSM 10507 / JCM 14656 / S5a33)</name>
    <name type="common">Ruminococcus hydrogenotrophicus</name>
    <dbReference type="NCBI Taxonomy" id="476272"/>
    <lineage>
        <taxon>Bacteria</taxon>
        <taxon>Bacillati</taxon>
        <taxon>Bacillota</taxon>
        <taxon>Clostridia</taxon>
        <taxon>Lachnospirales</taxon>
        <taxon>Lachnospiraceae</taxon>
        <taxon>Blautia</taxon>
    </lineage>
</organism>
<proteinExistence type="predicted"/>
<evidence type="ECO:0000313" key="1">
    <source>
        <dbReference type="EMBL" id="EEG47385.1"/>
    </source>
</evidence>
<reference evidence="1 2" key="2">
    <citation type="submission" date="2009-02" db="EMBL/GenBank/DDBJ databases">
        <title>Draft genome sequence of Blautia hydrogenotrophica DSM 10507 (Ruminococcus hydrogenotrophicus DSM 10507).</title>
        <authorList>
            <person name="Sudarsanam P."/>
            <person name="Ley R."/>
            <person name="Guruge J."/>
            <person name="Turnbaugh P.J."/>
            <person name="Mahowald M."/>
            <person name="Liep D."/>
            <person name="Gordon J."/>
        </authorList>
    </citation>
    <scope>NUCLEOTIDE SEQUENCE [LARGE SCALE GENOMIC DNA]</scope>
    <source>
        <strain evidence="2">DSM 10507 / JCM 14656 / S5a33</strain>
    </source>
</reference>
<evidence type="ECO:0000313" key="2">
    <source>
        <dbReference type="Proteomes" id="UP000003100"/>
    </source>
</evidence>
<gene>
    <name evidence="1" type="ORF">RUMHYD_03775</name>
</gene>
<reference evidence="1 2" key="1">
    <citation type="submission" date="2009-01" db="EMBL/GenBank/DDBJ databases">
        <authorList>
            <person name="Fulton L."/>
            <person name="Clifton S."/>
            <person name="Fulton B."/>
            <person name="Xu J."/>
            <person name="Minx P."/>
            <person name="Pepin K.H."/>
            <person name="Johnson M."/>
            <person name="Bhonagiri V."/>
            <person name="Nash W.E."/>
            <person name="Mardis E.R."/>
            <person name="Wilson R.K."/>
        </authorList>
    </citation>
    <scope>NUCLEOTIDE SEQUENCE [LARGE SCALE GENOMIC DNA]</scope>
    <source>
        <strain evidence="2">DSM 10507 / JCM 14656 / S5a33</strain>
    </source>
</reference>
<dbReference type="EMBL" id="ACBZ01000200">
    <property type="protein sequence ID" value="EEG47385.1"/>
    <property type="molecule type" value="Genomic_DNA"/>
</dbReference>